<organism evidence="2">
    <name type="scientific">marine sediment metagenome</name>
    <dbReference type="NCBI Taxonomy" id="412755"/>
    <lineage>
        <taxon>unclassified sequences</taxon>
        <taxon>metagenomes</taxon>
        <taxon>ecological metagenomes</taxon>
    </lineage>
</organism>
<reference evidence="2" key="1">
    <citation type="journal article" date="2014" name="Front. Microbiol.">
        <title>High frequency of phylogenetically diverse reductive dehalogenase-homologous genes in deep subseafloor sedimentary metagenomes.</title>
        <authorList>
            <person name="Kawai M."/>
            <person name="Futagami T."/>
            <person name="Toyoda A."/>
            <person name="Takaki Y."/>
            <person name="Nishi S."/>
            <person name="Hori S."/>
            <person name="Arai W."/>
            <person name="Tsubouchi T."/>
            <person name="Morono Y."/>
            <person name="Uchiyama I."/>
            <person name="Ito T."/>
            <person name="Fujiyama A."/>
            <person name="Inagaki F."/>
            <person name="Takami H."/>
        </authorList>
    </citation>
    <scope>NUCLEOTIDE SEQUENCE</scope>
    <source>
        <strain evidence="2">Expedition CK06-06</strain>
    </source>
</reference>
<dbReference type="Pfam" id="PF01927">
    <property type="entry name" value="Mut7-C"/>
    <property type="match status" value="1"/>
</dbReference>
<dbReference type="EMBL" id="BARS01039496">
    <property type="protein sequence ID" value="GAG19572.1"/>
    <property type="molecule type" value="Genomic_DNA"/>
</dbReference>
<protein>
    <recommendedName>
        <fullName evidence="1">Mut7-C RNAse domain-containing protein</fullName>
    </recommendedName>
</protein>
<proteinExistence type="predicted"/>
<comment type="caution">
    <text evidence="2">The sequence shown here is derived from an EMBL/GenBank/DDBJ whole genome shotgun (WGS) entry which is preliminary data.</text>
</comment>
<name>X0W8K3_9ZZZZ</name>
<feature type="domain" description="Mut7-C RNAse" evidence="1">
    <location>
        <begin position="1"/>
        <end position="118"/>
    </location>
</feature>
<accession>X0W8K3</accession>
<sequence length="133" mass="15439">DGQMINTALNEDRVILTKDVQFMKRRLVTNGRLKAILVKQDDLKLQVQEVVKALNLDYHFAPFSLCLECNRALLPRSKEEVQNLVPPRVFETQTQYMECPACHRIYWQGTHWQAMGKKLQDLEGEGGEKHTSR</sequence>
<dbReference type="PANTHER" id="PTHR39081">
    <property type="entry name" value="MUT7-C DOMAIN-CONTAINING PROTEIN"/>
    <property type="match status" value="1"/>
</dbReference>
<gene>
    <name evidence="2" type="ORF">S01H1_60302</name>
</gene>
<dbReference type="InterPro" id="IPR002782">
    <property type="entry name" value="Mut7-C_RNAse_dom"/>
</dbReference>
<dbReference type="AlphaFoldDB" id="X0W8K3"/>
<dbReference type="PANTHER" id="PTHR39081:SF1">
    <property type="entry name" value="MUT7-C RNASE DOMAIN-CONTAINING PROTEIN"/>
    <property type="match status" value="1"/>
</dbReference>
<evidence type="ECO:0000313" key="2">
    <source>
        <dbReference type="EMBL" id="GAG19572.1"/>
    </source>
</evidence>
<evidence type="ECO:0000259" key="1">
    <source>
        <dbReference type="Pfam" id="PF01927"/>
    </source>
</evidence>
<feature type="non-terminal residue" evidence="2">
    <location>
        <position position="1"/>
    </location>
</feature>